<comment type="caution">
    <text evidence="2">The sequence shown here is derived from an EMBL/GenBank/DDBJ whole genome shotgun (WGS) entry which is preliminary data.</text>
</comment>
<evidence type="ECO:0000313" key="3">
    <source>
        <dbReference type="Proteomes" id="UP000191154"/>
    </source>
</evidence>
<reference evidence="2 3" key="1">
    <citation type="submission" date="2016-05" db="EMBL/GenBank/DDBJ databases">
        <title>Microbial solvent formation.</title>
        <authorList>
            <person name="Poehlein A."/>
            <person name="Montoya Solano J.D."/>
            <person name="Flitsch S."/>
            <person name="Krabben P."/>
            <person name="Duerre P."/>
            <person name="Daniel R."/>
        </authorList>
    </citation>
    <scope>NUCLEOTIDE SEQUENCE [LARGE SCALE GENOMIC DNA]</scope>
    <source>
        <strain evidence="2 3">L1-8</strain>
    </source>
</reference>
<evidence type="ECO:0000313" key="2">
    <source>
        <dbReference type="EMBL" id="OOM16531.1"/>
    </source>
</evidence>
<feature type="signal peptide" evidence="1">
    <location>
        <begin position="1"/>
        <end position="22"/>
    </location>
</feature>
<accession>A0A1S8NJX0</accession>
<protein>
    <recommendedName>
        <fullName evidence="4">Lipoprotein</fullName>
    </recommendedName>
</protein>
<evidence type="ECO:0000256" key="1">
    <source>
        <dbReference type="SAM" id="SignalP"/>
    </source>
</evidence>
<organism evidence="2 3">
    <name type="scientific">Clostridium saccharobutylicum</name>
    <dbReference type="NCBI Taxonomy" id="169679"/>
    <lineage>
        <taxon>Bacteria</taxon>
        <taxon>Bacillati</taxon>
        <taxon>Bacillota</taxon>
        <taxon>Clostridia</taxon>
        <taxon>Eubacteriales</taxon>
        <taxon>Clostridiaceae</taxon>
        <taxon>Clostridium</taxon>
    </lineage>
</organism>
<dbReference type="Proteomes" id="UP000191154">
    <property type="component" value="Unassembled WGS sequence"/>
</dbReference>
<dbReference type="RefSeq" id="WP_077864233.1">
    <property type="nucleotide sequence ID" value="NZ_LZYZ01000001.1"/>
</dbReference>
<dbReference type="EMBL" id="LZYZ01000001">
    <property type="protein sequence ID" value="OOM16531.1"/>
    <property type="molecule type" value="Genomic_DNA"/>
</dbReference>
<gene>
    <name evidence="2" type="ORF">CLOSAC_08020</name>
</gene>
<evidence type="ECO:0008006" key="4">
    <source>
        <dbReference type="Google" id="ProtNLM"/>
    </source>
</evidence>
<dbReference type="AlphaFoldDB" id="A0A1S8NJX0"/>
<sequence>MQMKKLLSIGVISLTIASSTCATVFAANNILSNEQKSAIQGIIKTYYAGGNPISNLNVNKDTKVSDIVNQDSDYYKKIEGKLNSYDEGSILVDSIKDGDSIGEILNSSLIYASLNQNNFNTYKAMATDIANQLMDIDNTTDPSIRSTKEQEATEMIKVSYGQVKFGKNSLGKTTVSLEKDNKIILQMDSDNGKKLINILNSFNSYDELKSYLTELGVNV</sequence>
<dbReference type="STRING" id="169679.CSACC_41920"/>
<keyword evidence="1" id="KW-0732">Signal</keyword>
<proteinExistence type="predicted"/>
<name>A0A1S8NJX0_CLOSA</name>
<feature type="chain" id="PRO_5039562784" description="Lipoprotein" evidence="1">
    <location>
        <begin position="23"/>
        <end position="219"/>
    </location>
</feature>